<proteinExistence type="inferred from homology"/>
<comment type="similarity">
    <text evidence="2">Belongs to the peptidase M20 family.</text>
</comment>
<evidence type="ECO:0000256" key="2">
    <source>
        <dbReference type="ARBA" id="ARBA00006153"/>
    </source>
</evidence>
<evidence type="ECO:0000313" key="10">
    <source>
        <dbReference type="EMBL" id="KKB62815.1"/>
    </source>
</evidence>
<evidence type="ECO:0000313" key="11">
    <source>
        <dbReference type="Proteomes" id="UP000033618"/>
    </source>
</evidence>
<dbReference type="GO" id="GO:0016813">
    <property type="term" value="F:hydrolase activity, acting on carbon-nitrogen (but not peptide) bonds, in linear amidines"/>
    <property type="evidence" value="ECO:0007669"/>
    <property type="project" value="InterPro"/>
</dbReference>
<dbReference type="PATRIC" id="fig|28092.6.peg.3523"/>
<dbReference type="GO" id="GO:0046872">
    <property type="term" value="F:metal ion binding"/>
    <property type="evidence" value="ECO:0007669"/>
    <property type="project" value="UniProtKB-KW"/>
</dbReference>
<dbReference type="InterPro" id="IPR002933">
    <property type="entry name" value="Peptidase_M20"/>
</dbReference>
<keyword evidence="4" id="KW-0659">Purine metabolism</keyword>
<evidence type="ECO:0000259" key="8">
    <source>
        <dbReference type="Pfam" id="PF07687"/>
    </source>
</evidence>
<evidence type="ECO:0000256" key="7">
    <source>
        <dbReference type="ARBA" id="ARBA00023211"/>
    </source>
</evidence>
<comment type="caution">
    <text evidence="10">The sequence shown here is derived from an EMBL/GenBank/DDBJ whole genome shotgun (WGS) entry which is preliminary data.</text>
</comment>
<sequence length="660" mass="71133">MQMDNDLSLAALNTADPSTFVALLDGLYEHTEWVTSRIAAQRPFVSANALLHALWRCVAEANDDEQRALICAHPELGVLAGSVSDDAVRPSEVVDRPRNGDGLPVRGNPTLTAASAYEQQVAGLRNALPDALREALQHDNRAYRARFGFPFVLAVRGSDGAGMTPENILAALRRRLRHNAHDEQAEALRQINRIAELRLHKRLGILPMRGLAVLRWCDQLAMHSEDADALTCTYLTPAHRASARDIAQWMREAGLRTHIDAFGNVIGRYVSDVPNARTLLTGSHYDTVRNGGKYDGRVGILLPIAMIAGFQGRKVRLPFHLDVVAFAEEEGVRFRTSFLGSSVLTGNLPDALLARADESGVRLDRLLAEAGWGDGIHREGQDVETPAATPTIDAAWLAAVRRKALAPESLLAYLEMHIEQGPVLFTEEVPLGVVTAISGSKRYIVRLDGIAGHAGAMPMTMRRDAAAAAAEITLYVESRCSGIATLVGTVGRLEVPNGSVNVVPGRCLMSIDIRAGDDATRDAAVDDVMAHIAAICARRGVEVGIDLVLASDTVPCAPALQQRFASALRELGLPSRRLPSGAGHDAVEMSRITDVGMLFIRCGNGGISHNPLETVTADDLERAGQAFEWVVHDLAKDEWATLDLVQAACRRADVAEGGSL</sequence>
<comment type="cofactor">
    <cofactor evidence="1">
        <name>Mn(2+)</name>
        <dbReference type="ChEBI" id="CHEBI:29035"/>
    </cofactor>
</comment>
<name>A0A0F5JYQ1_9BURK</name>
<feature type="domain" description="Peptidase M20 dimerisation" evidence="8">
    <location>
        <begin position="436"/>
        <end position="536"/>
    </location>
</feature>
<dbReference type="Gene3D" id="3.40.630.10">
    <property type="entry name" value="Zn peptidases"/>
    <property type="match status" value="1"/>
</dbReference>
<dbReference type="Pfam" id="PF01546">
    <property type="entry name" value="Peptidase_M20"/>
    <property type="match status" value="1"/>
</dbReference>
<keyword evidence="6" id="KW-0378">Hydrolase</keyword>
<comment type="subunit">
    <text evidence="3">Homodimer.</text>
</comment>
<dbReference type="CDD" id="cd03884">
    <property type="entry name" value="M20_bAS"/>
    <property type="match status" value="1"/>
</dbReference>
<dbReference type="Pfam" id="PF09349">
    <property type="entry name" value="OHCU_decarbox"/>
    <property type="match status" value="1"/>
</dbReference>
<dbReference type="Gene3D" id="1.10.3330.10">
    <property type="entry name" value="Oxo-4-hydroxy-4-carboxy-5-ureidoimidazoline decarboxylase"/>
    <property type="match status" value="1"/>
</dbReference>
<dbReference type="OrthoDB" id="9808195at2"/>
<dbReference type="PANTHER" id="PTHR32494:SF19">
    <property type="entry name" value="ALLANTOATE DEIMINASE-RELATED"/>
    <property type="match status" value="1"/>
</dbReference>
<dbReference type="AlphaFoldDB" id="A0A0F5JYQ1"/>
<dbReference type="RefSeq" id="WP_046153246.1">
    <property type="nucleotide sequence ID" value="NZ_CADFGU010000007.1"/>
</dbReference>
<dbReference type="SUPFAM" id="SSF53187">
    <property type="entry name" value="Zn-dependent exopeptidases"/>
    <property type="match status" value="1"/>
</dbReference>
<keyword evidence="11" id="KW-1185">Reference proteome</keyword>
<reference evidence="10 11" key="1">
    <citation type="submission" date="2015-03" db="EMBL/GenBank/DDBJ databases">
        <title>Draft Genome Sequence of Burkholderia andropogonis type strain ICMP2807, isolated from Sorghum bicolor.</title>
        <authorList>
            <person name="Lopes-Santos L."/>
            <person name="Castro D.B."/>
            <person name="Ottoboni L.M."/>
            <person name="Park D."/>
            <person name="Weirc B.S."/>
            <person name="Destefano S.A."/>
        </authorList>
    </citation>
    <scope>NUCLEOTIDE SEQUENCE [LARGE SCALE GENOMIC DNA]</scope>
    <source>
        <strain evidence="10 11">ICMP2807</strain>
    </source>
</reference>
<evidence type="ECO:0000256" key="1">
    <source>
        <dbReference type="ARBA" id="ARBA00001936"/>
    </source>
</evidence>
<keyword evidence="5" id="KW-0479">Metal-binding</keyword>
<dbReference type="PANTHER" id="PTHR32494">
    <property type="entry name" value="ALLANTOATE DEIMINASE-RELATED"/>
    <property type="match status" value="1"/>
</dbReference>
<dbReference type="NCBIfam" id="TIGR01879">
    <property type="entry name" value="hydantase"/>
    <property type="match status" value="1"/>
</dbReference>
<evidence type="ECO:0008006" key="12">
    <source>
        <dbReference type="Google" id="ProtNLM"/>
    </source>
</evidence>
<dbReference type="InterPro" id="IPR011650">
    <property type="entry name" value="Peptidase_M20_dimer"/>
</dbReference>
<evidence type="ECO:0000256" key="6">
    <source>
        <dbReference type="ARBA" id="ARBA00022801"/>
    </source>
</evidence>
<organism evidence="10 11">
    <name type="scientific">Robbsia andropogonis</name>
    <dbReference type="NCBI Taxonomy" id="28092"/>
    <lineage>
        <taxon>Bacteria</taxon>
        <taxon>Pseudomonadati</taxon>
        <taxon>Pseudomonadota</taxon>
        <taxon>Betaproteobacteria</taxon>
        <taxon>Burkholderiales</taxon>
        <taxon>Burkholderiaceae</taxon>
        <taxon>Robbsia</taxon>
    </lineage>
</organism>
<dbReference type="InterPro" id="IPR036778">
    <property type="entry name" value="OHCU_decarboxylase_sf"/>
</dbReference>
<dbReference type="SUPFAM" id="SSF158694">
    <property type="entry name" value="UraD-Like"/>
    <property type="match status" value="1"/>
</dbReference>
<dbReference type="Pfam" id="PF07687">
    <property type="entry name" value="M20_dimer"/>
    <property type="match status" value="1"/>
</dbReference>
<dbReference type="InterPro" id="IPR018020">
    <property type="entry name" value="OHCU_decarboxylase"/>
</dbReference>
<dbReference type="SUPFAM" id="SSF55031">
    <property type="entry name" value="Bacterial exopeptidase dimerisation domain"/>
    <property type="match status" value="1"/>
</dbReference>
<evidence type="ECO:0000256" key="3">
    <source>
        <dbReference type="ARBA" id="ARBA00011738"/>
    </source>
</evidence>
<dbReference type="EMBL" id="LAQU01000015">
    <property type="protein sequence ID" value="KKB62815.1"/>
    <property type="molecule type" value="Genomic_DNA"/>
</dbReference>
<dbReference type="InterPro" id="IPR036264">
    <property type="entry name" value="Bact_exopeptidase_dim_dom"/>
</dbReference>
<protein>
    <recommendedName>
        <fullName evidence="12">2-oxo-4-hydroxy-4-carboxy-5-ureidoimidazoline decarboxylase</fullName>
    </recommendedName>
</protein>
<feature type="domain" description="Oxo-4-hydroxy-4-carboxy-5-ureidoimidazoline decarboxylase" evidence="9">
    <location>
        <begin position="13"/>
        <end position="199"/>
    </location>
</feature>
<dbReference type="Gene3D" id="3.30.70.360">
    <property type="match status" value="1"/>
</dbReference>
<dbReference type="GO" id="GO:0006144">
    <property type="term" value="P:purine nucleobase metabolic process"/>
    <property type="evidence" value="ECO:0007669"/>
    <property type="project" value="UniProtKB-KW"/>
</dbReference>
<accession>A0A0F5JYQ1</accession>
<dbReference type="Proteomes" id="UP000033618">
    <property type="component" value="Unassembled WGS sequence"/>
</dbReference>
<dbReference type="STRING" id="28092.WM40_14915"/>
<evidence type="ECO:0000256" key="5">
    <source>
        <dbReference type="ARBA" id="ARBA00022723"/>
    </source>
</evidence>
<keyword evidence="7" id="KW-0464">Manganese</keyword>
<evidence type="ECO:0000256" key="4">
    <source>
        <dbReference type="ARBA" id="ARBA00022631"/>
    </source>
</evidence>
<evidence type="ECO:0000259" key="9">
    <source>
        <dbReference type="Pfam" id="PF09349"/>
    </source>
</evidence>
<dbReference type="InterPro" id="IPR010158">
    <property type="entry name" value="Amidase_Cbmase"/>
</dbReference>
<gene>
    <name evidence="10" type="ORF">WM40_14915</name>
</gene>